<evidence type="ECO:0000256" key="2">
    <source>
        <dbReference type="ARBA" id="ARBA00005179"/>
    </source>
</evidence>
<keyword evidence="4 9" id="KW-0349">Heme</keyword>
<dbReference type="PRINTS" id="PR00463">
    <property type="entry name" value="EP450I"/>
</dbReference>
<dbReference type="InterPro" id="IPR050364">
    <property type="entry name" value="Cytochrome_P450_fung"/>
</dbReference>
<dbReference type="GO" id="GO:0020037">
    <property type="term" value="F:heme binding"/>
    <property type="evidence" value="ECO:0007669"/>
    <property type="project" value="InterPro"/>
</dbReference>
<feature type="binding site" description="axial binding residue" evidence="9">
    <location>
        <position position="437"/>
    </location>
    <ligand>
        <name>heme</name>
        <dbReference type="ChEBI" id="CHEBI:30413"/>
    </ligand>
    <ligandPart>
        <name>Fe</name>
        <dbReference type="ChEBI" id="CHEBI:18248"/>
    </ligandPart>
</feature>
<dbReference type="Proteomes" id="UP000772434">
    <property type="component" value="Unassembled WGS sequence"/>
</dbReference>
<keyword evidence="8 10" id="KW-0503">Monooxygenase</keyword>
<proteinExistence type="inferred from homology"/>
<dbReference type="OrthoDB" id="2789670at2759"/>
<evidence type="ECO:0000256" key="5">
    <source>
        <dbReference type="ARBA" id="ARBA00022723"/>
    </source>
</evidence>
<keyword evidence="13" id="KW-1185">Reference proteome</keyword>
<dbReference type="CDD" id="cd11065">
    <property type="entry name" value="CYP64-like"/>
    <property type="match status" value="1"/>
</dbReference>
<evidence type="ECO:0000256" key="3">
    <source>
        <dbReference type="ARBA" id="ARBA00010617"/>
    </source>
</evidence>
<keyword evidence="5 9" id="KW-0479">Metal-binding</keyword>
<feature type="signal peptide" evidence="11">
    <location>
        <begin position="1"/>
        <end position="16"/>
    </location>
</feature>
<dbReference type="InterPro" id="IPR036396">
    <property type="entry name" value="Cyt_P450_sf"/>
</dbReference>
<protein>
    <submittedName>
        <fullName evidence="12">Cytochrome P450</fullName>
    </submittedName>
</protein>
<evidence type="ECO:0000256" key="6">
    <source>
        <dbReference type="ARBA" id="ARBA00023002"/>
    </source>
</evidence>
<organism evidence="12 13">
    <name type="scientific">Rhodocollybia butyracea</name>
    <dbReference type="NCBI Taxonomy" id="206335"/>
    <lineage>
        <taxon>Eukaryota</taxon>
        <taxon>Fungi</taxon>
        <taxon>Dikarya</taxon>
        <taxon>Basidiomycota</taxon>
        <taxon>Agaricomycotina</taxon>
        <taxon>Agaricomycetes</taxon>
        <taxon>Agaricomycetidae</taxon>
        <taxon>Agaricales</taxon>
        <taxon>Marasmiineae</taxon>
        <taxon>Omphalotaceae</taxon>
        <taxon>Rhodocollybia</taxon>
    </lineage>
</organism>
<evidence type="ECO:0000256" key="1">
    <source>
        <dbReference type="ARBA" id="ARBA00001971"/>
    </source>
</evidence>
<evidence type="ECO:0000256" key="4">
    <source>
        <dbReference type="ARBA" id="ARBA00022617"/>
    </source>
</evidence>
<evidence type="ECO:0000256" key="9">
    <source>
        <dbReference type="PIRSR" id="PIRSR602401-1"/>
    </source>
</evidence>
<reference evidence="12" key="1">
    <citation type="submission" date="2020-11" db="EMBL/GenBank/DDBJ databases">
        <authorList>
            <consortium name="DOE Joint Genome Institute"/>
            <person name="Ahrendt S."/>
            <person name="Riley R."/>
            <person name="Andreopoulos W."/>
            <person name="Labutti K."/>
            <person name="Pangilinan J."/>
            <person name="Ruiz-Duenas F.J."/>
            <person name="Barrasa J.M."/>
            <person name="Sanchez-Garcia M."/>
            <person name="Camarero S."/>
            <person name="Miyauchi S."/>
            <person name="Serrano A."/>
            <person name="Linde D."/>
            <person name="Babiker R."/>
            <person name="Drula E."/>
            <person name="Ayuso-Fernandez I."/>
            <person name="Pacheco R."/>
            <person name="Padilla G."/>
            <person name="Ferreira P."/>
            <person name="Barriuso J."/>
            <person name="Kellner H."/>
            <person name="Castanera R."/>
            <person name="Alfaro M."/>
            <person name="Ramirez L."/>
            <person name="Pisabarro A.G."/>
            <person name="Kuo A."/>
            <person name="Tritt A."/>
            <person name="Lipzen A."/>
            <person name="He G."/>
            <person name="Yan M."/>
            <person name="Ng V."/>
            <person name="Cullen D."/>
            <person name="Martin F."/>
            <person name="Rosso M.-N."/>
            <person name="Henrissat B."/>
            <person name="Hibbett D."/>
            <person name="Martinez A.T."/>
            <person name="Grigoriev I.V."/>
        </authorList>
    </citation>
    <scope>NUCLEOTIDE SEQUENCE</scope>
    <source>
        <strain evidence="12">AH 40177</strain>
    </source>
</reference>
<evidence type="ECO:0000313" key="13">
    <source>
        <dbReference type="Proteomes" id="UP000772434"/>
    </source>
</evidence>
<feature type="chain" id="PRO_5040479708" evidence="11">
    <location>
        <begin position="17"/>
        <end position="512"/>
    </location>
</feature>
<dbReference type="EMBL" id="JADNRY010000259">
    <property type="protein sequence ID" value="KAF9060127.1"/>
    <property type="molecule type" value="Genomic_DNA"/>
</dbReference>
<comment type="similarity">
    <text evidence="3 10">Belongs to the cytochrome P450 family.</text>
</comment>
<dbReference type="GO" id="GO:0004497">
    <property type="term" value="F:monooxygenase activity"/>
    <property type="evidence" value="ECO:0007669"/>
    <property type="project" value="UniProtKB-KW"/>
</dbReference>
<sequence length="512" mass="56836">MSHLYALLLSFALCAATLVFRSRWSSTRNLPPGPPGWPIIGNLLTFPLRELWTSMKQLSRVQGGMVHFHGLGHSMIILNDLEDIHELFHRRGQNYSNRPYFPFACGMLGLDQSTALMSLGKTMSLHRRLAHTVLTQESIKKYQPVQEDVAALMVDGLLKNPDNFAKITSLATTRIITTITYGFSVKEDGDEYMKLVNATMDIVNSSAQFGAHLVDAIPSLRYAPSWLPFSLNERAKKGKALVDKLVNLPFEAVKKRSSMALIPPSPINLELTHISESTEQFEHAIKWTAATLYAGNPMKFTFLNTHVVLMTCIMLMALHPEKQKMAQEELDRVVGPDELPTISDSTSLPILGAIIKETLRWHPALPLGIAHVSAQDDVYKGYQIPAGTILVPNICALASGEDDIHDSTAFYPERFLDSTSKTPDPGAYVFGFGRRVCPGKHLAESSLFILIATMLCCFDIRLPLDRSGHEIPIDPKFYFGFVSHPQAFKCIFAVRSNSKAIAIAKRAAQSTI</sequence>
<keyword evidence="11" id="KW-0732">Signal</keyword>
<comment type="caution">
    <text evidence="12">The sequence shown here is derived from an EMBL/GenBank/DDBJ whole genome shotgun (WGS) entry which is preliminary data.</text>
</comment>
<evidence type="ECO:0000256" key="11">
    <source>
        <dbReference type="SAM" id="SignalP"/>
    </source>
</evidence>
<dbReference type="GO" id="GO:0005506">
    <property type="term" value="F:iron ion binding"/>
    <property type="evidence" value="ECO:0007669"/>
    <property type="project" value="InterPro"/>
</dbReference>
<keyword evidence="6 10" id="KW-0560">Oxidoreductase</keyword>
<evidence type="ECO:0000256" key="8">
    <source>
        <dbReference type="ARBA" id="ARBA00023033"/>
    </source>
</evidence>
<dbReference type="PANTHER" id="PTHR46300:SF7">
    <property type="entry name" value="P450, PUTATIVE (EUROFUNG)-RELATED"/>
    <property type="match status" value="1"/>
</dbReference>
<comment type="cofactor">
    <cofactor evidence="1 9">
        <name>heme</name>
        <dbReference type="ChEBI" id="CHEBI:30413"/>
    </cofactor>
</comment>
<dbReference type="PROSITE" id="PS00086">
    <property type="entry name" value="CYTOCHROME_P450"/>
    <property type="match status" value="1"/>
</dbReference>
<dbReference type="InterPro" id="IPR001128">
    <property type="entry name" value="Cyt_P450"/>
</dbReference>
<accession>A0A9P5PBJ4</accession>
<dbReference type="Gene3D" id="1.10.630.10">
    <property type="entry name" value="Cytochrome P450"/>
    <property type="match status" value="1"/>
</dbReference>
<dbReference type="PANTHER" id="PTHR46300">
    <property type="entry name" value="P450, PUTATIVE (EUROFUNG)-RELATED-RELATED"/>
    <property type="match status" value="1"/>
</dbReference>
<comment type="pathway">
    <text evidence="2">Secondary metabolite biosynthesis.</text>
</comment>
<dbReference type="Pfam" id="PF00067">
    <property type="entry name" value="p450"/>
    <property type="match status" value="1"/>
</dbReference>
<evidence type="ECO:0000256" key="10">
    <source>
        <dbReference type="RuleBase" id="RU000461"/>
    </source>
</evidence>
<evidence type="ECO:0000313" key="12">
    <source>
        <dbReference type="EMBL" id="KAF9060127.1"/>
    </source>
</evidence>
<dbReference type="InterPro" id="IPR017972">
    <property type="entry name" value="Cyt_P450_CS"/>
</dbReference>
<dbReference type="AlphaFoldDB" id="A0A9P5PBJ4"/>
<keyword evidence="7 9" id="KW-0408">Iron</keyword>
<gene>
    <name evidence="12" type="ORF">BDP27DRAFT_1394456</name>
</gene>
<evidence type="ECO:0000256" key="7">
    <source>
        <dbReference type="ARBA" id="ARBA00023004"/>
    </source>
</evidence>
<dbReference type="GO" id="GO:0016705">
    <property type="term" value="F:oxidoreductase activity, acting on paired donors, with incorporation or reduction of molecular oxygen"/>
    <property type="evidence" value="ECO:0007669"/>
    <property type="project" value="InterPro"/>
</dbReference>
<dbReference type="PRINTS" id="PR00385">
    <property type="entry name" value="P450"/>
</dbReference>
<dbReference type="SUPFAM" id="SSF48264">
    <property type="entry name" value="Cytochrome P450"/>
    <property type="match status" value="1"/>
</dbReference>
<dbReference type="InterPro" id="IPR002401">
    <property type="entry name" value="Cyt_P450_E_grp-I"/>
</dbReference>
<name>A0A9P5PBJ4_9AGAR</name>